<evidence type="ECO:0000256" key="4">
    <source>
        <dbReference type="ARBA" id="ARBA00022982"/>
    </source>
</evidence>
<accession>A0A351U5V5</accession>
<keyword evidence="3 7" id="KW-0479">Metal-binding</keyword>
<dbReference type="Pfam" id="PF13370">
    <property type="entry name" value="Fer4_13"/>
    <property type="match status" value="1"/>
</dbReference>
<dbReference type="InterPro" id="IPR017896">
    <property type="entry name" value="4Fe4S_Fe-S-bd"/>
</dbReference>
<evidence type="ECO:0000256" key="2">
    <source>
        <dbReference type="ARBA" id="ARBA00022448"/>
    </source>
</evidence>
<evidence type="ECO:0000256" key="3">
    <source>
        <dbReference type="ARBA" id="ARBA00022723"/>
    </source>
</evidence>
<dbReference type="GO" id="GO:0005506">
    <property type="term" value="F:iron ion binding"/>
    <property type="evidence" value="ECO:0007669"/>
    <property type="project" value="UniProtKB-UniRule"/>
</dbReference>
<dbReference type="GO" id="GO:0009055">
    <property type="term" value="F:electron transfer activity"/>
    <property type="evidence" value="ECO:0007669"/>
    <property type="project" value="UniProtKB-UniRule"/>
</dbReference>
<keyword evidence="5 7" id="KW-0408">Iron</keyword>
<reference evidence="8" key="2">
    <citation type="submission" date="2020-01" db="EMBL/GenBank/DDBJ databases">
        <authorList>
            <person name="Campanaro S."/>
        </authorList>
    </citation>
    <scope>NUCLEOTIDE SEQUENCE</scope>
    <source>
        <strain evidence="8">AS06rmzACSIP_7</strain>
    </source>
</reference>
<evidence type="ECO:0000256" key="7">
    <source>
        <dbReference type="RuleBase" id="RU368020"/>
    </source>
</evidence>
<keyword evidence="4 7" id="KW-0249">Electron transport</keyword>
<dbReference type="SUPFAM" id="SSF54862">
    <property type="entry name" value="4Fe-4S ferredoxins"/>
    <property type="match status" value="1"/>
</dbReference>
<reference evidence="8" key="1">
    <citation type="journal article" date="2020" name="Biotechnol. Biofuels">
        <title>New insights from the biogas microbiome by comprehensive genome-resolved metagenomics of nearly 1600 species originating from multiple anaerobic digesters.</title>
        <authorList>
            <person name="Campanaro S."/>
            <person name="Treu L."/>
            <person name="Rodriguez-R L.M."/>
            <person name="Kovalovszki A."/>
            <person name="Ziels R.M."/>
            <person name="Maus I."/>
            <person name="Zhu X."/>
            <person name="Kougias P.G."/>
            <person name="Basile A."/>
            <person name="Luo G."/>
            <person name="Schluter A."/>
            <person name="Konstantinidis K.T."/>
            <person name="Angelidaki I."/>
        </authorList>
    </citation>
    <scope>NUCLEOTIDE SEQUENCE</scope>
    <source>
        <strain evidence="8">AS06rmzACSIP_7</strain>
    </source>
</reference>
<dbReference type="PROSITE" id="PS51379">
    <property type="entry name" value="4FE4S_FER_2"/>
    <property type="match status" value="1"/>
</dbReference>
<sequence>MRVMVDADECVGDGVCVEICPQIFKMVGDLAVVRKEAVPQELEDLCREAAEACPADAIMIDE</sequence>
<name>A0A351U5V5_9BACT</name>
<dbReference type="GO" id="GO:0051536">
    <property type="term" value="F:iron-sulfur cluster binding"/>
    <property type="evidence" value="ECO:0007669"/>
    <property type="project" value="UniProtKB-KW"/>
</dbReference>
<dbReference type="Gene3D" id="3.30.70.20">
    <property type="match status" value="1"/>
</dbReference>
<dbReference type="InterPro" id="IPR051269">
    <property type="entry name" value="Fe-S_cluster_ET"/>
</dbReference>
<comment type="function">
    <text evidence="1 7">Ferredoxins are iron-sulfur proteins that transfer electrons in a wide variety of metabolic reactions.</text>
</comment>
<keyword evidence="2 7" id="KW-0813">Transport</keyword>
<keyword evidence="6 7" id="KW-0411">Iron-sulfur</keyword>
<evidence type="ECO:0000313" key="8">
    <source>
        <dbReference type="EMBL" id="NLW34377.1"/>
    </source>
</evidence>
<protein>
    <recommendedName>
        <fullName evidence="7">Ferredoxin</fullName>
    </recommendedName>
</protein>
<dbReference type="InterPro" id="IPR001080">
    <property type="entry name" value="3Fe4S_ferredoxin"/>
</dbReference>
<organism evidence="8 9">
    <name type="scientific">Syntrophorhabdus aromaticivorans</name>
    <dbReference type="NCBI Taxonomy" id="328301"/>
    <lineage>
        <taxon>Bacteria</taxon>
        <taxon>Pseudomonadati</taxon>
        <taxon>Thermodesulfobacteriota</taxon>
        <taxon>Syntrophorhabdia</taxon>
        <taxon>Syntrophorhabdales</taxon>
        <taxon>Syntrophorhabdaceae</taxon>
        <taxon>Syntrophorhabdus</taxon>
    </lineage>
</organism>
<evidence type="ECO:0000313" key="9">
    <source>
        <dbReference type="Proteomes" id="UP000777265"/>
    </source>
</evidence>
<evidence type="ECO:0000256" key="1">
    <source>
        <dbReference type="ARBA" id="ARBA00003532"/>
    </source>
</evidence>
<proteinExistence type="predicted"/>
<dbReference type="AlphaFoldDB" id="A0A351U5V5"/>
<dbReference type="STRING" id="909663.GCA_000512235_00295"/>
<comment type="caution">
    <text evidence="8">The sequence shown here is derived from an EMBL/GenBank/DDBJ whole genome shotgun (WGS) entry which is preliminary data.</text>
</comment>
<gene>
    <name evidence="8" type="ORF">GXY80_02690</name>
</gene>
<dbReference type="PANTHER" id="PTHR36923">
    <property type="entry name" value="FERREDOXIN"/>
    <property type="match status" value="1"/>
</dbReference>
<dbReference type="PRINTS" id="PR00352">
    <property type="entry name" value="3FE4SFRDOXIN"/>
</dbReference>
<dbReference type="PANTHER" id="PTHR36923:SF3">
    <property type="entry name" value="FERREDOXIN"/>
    <property type="match status" value="1"/>
</dbReference>
<dbReference type="EMBL" id="JAAYEE010000043">
    <property type="protein sequence ID" value="NLW34377.1"/>
    <property type="molecule type" value="Genomic_DNA"/>
</dbReference>
<dbReference type="Proteomes" id="UP000777265">
    <property type="component" value="Unassembled WGS sequence"/>
</dbReference>
<evidence type="ECO:0000256" key="6">
    <source>
        <dbReference type="ARBA" id="ARBA00023014"/>
    </source>
</evidence>
<evidence type="ECO:0000256" key="5">
    <source>
        <dbReference type="ARBA" id="ARBA00023004"/>
    </source>
</evidence>